<evidence type="ECO:0000256" key="1">
    <source>
        <dbReference type="ARBA" id="ARBA00004370"/>
    </source>
</evidence>
<evidence type="ECO:0000256" key="12">
    <source>
        <dbReference type="PROSITE-ProRule" id="PRU00352"/>
    </source>
</evidence>
<name>A0AAV7KS77_PLEWA</name>
<evidence type="ECO:0000256" key="3">
    <source>
        <dbReference type="ARBA" id="ARBA00022473"/>
    </source>
</evidence>
<evidence type="ECO:0000256" key="5">
    <source>
        <dbReference type="ARBA" id="ARBA00022782"/>
    </source>
</evidence>
<evidence type="ECO:0000256" key="14">
    <source>
        <dbReference type="SAM" id="SignalP"/>
    </source>
</evidence>
<dbReference type="Pfam" id="PF01403">
    <property type="entry name" value="Sema"/>
    <property type="match status" value="1"/>
</dbReference>
<dbReference type="GO" id="GO:0001755">
    <property type="term" value="P:neural crest cell migration"/>
    <property type="evidence" value="ECO:0007669"/>
    <property type="project" value="TreeGrafter"/>
</dbReference>
<dbReference type="SMART" id="SM00630">
    <property type="entry name" value="Sema"/>
    <property type="match status" value="1"/>
</dbReference>
<dbReference type="InterPro" id="IPR001627">
    <property type="entry name" value="Semap_dom"/>
</dbReference>
<dbReference type="SMART" id="SM00423">
    <property type="entry name" value="PSI"/>
    <property type="match status" value="1"/>
</dbReference>
<keyword evidence="6" id="KW-0524">Neurogenesis</keyword>
<dbReference type="SUPFAM" id="SSF103575">
    <property type="entry name" value="Plexin repeat"/>
    <property type="match status" value="1"/>
</dbReference>
<feature type="signal peptide" evidence="14">
    <location>
        <begin position="1"/>
        <end position="17"/>
    </location>
</feature>
<dbReference type="PANTHER" id="PTHR11036:SF85">
    <property type="entry name" value="SI:CH211-113G11.6 ISOFORM X1"/>
    <property type="match status" value="1"/>
</dbReference>
<keyword evidence="3" id="KW-0217">Developmental protein</keyword>
<evidence type="ECO:0000256" key="7">
    <source>
        <dbReference type="ARBA" id="ARBA00022989"/>
    </source>
</evidence>
<reference evidence="17" key="1">
    <citation type="journal article" date="2022" name="bioRxiv">
        <title>Sequencing and chromosome-scale assembly of the giantPleurodeles waltlgenome.</title>
        <authorList>
            <person name="Brown T."/>
            <person name="Elewa A."/>
            <person name="Iarovenko S."/>
            <person name="Subramanian E."/>
            <person name="Araus A.J."/>
            <person name="Petzold A."/>
            <person name="Susuki M."/>
            <person name="Suzuki K.-i.T."/>
            <person name="Hayashi T."/>
            <person name="Toyoda A."/>
            <person name="Oliveira C."/>
            <person name="Osipova E."/>
            <person name="Leigh N.D."/>
            <person name="Simon A."/>
            <person name="Yun M.H."/>
        </authorList>
    </citation>
    <scope>NUCLEOTIDE SEQUENCE</scope>
    <source>
        <strain evidence="17">20211129_DDA</strain>
        <tissue evidence="17">Liver</tissue>
    </source>
</reference>
<dbReference type="Proteomes" id="UP001066276">
    <property type="component" value="Chromosome 12"/>
</dbReference>
<keyword evidence="10" id="KW-0325">Glycoprotein</keyword>
<dbReference type="InterPro" id="IPR015943">
    <property type="entry name" value="WD40/YVTN_repeat-like_dom_sf"/>
</dbReference>
<keyword evidence="8 13" id="KW-0472">Membrane</keyword>
<feature type="chain" id="PRO_5043821038" description="Semaphorin-1A" evidence="14">
    <location>
        <begin position="18"/>
        <end position="632"/>
    </location>
</feature>
<dbReference type="FunFam" id="3.30.1680.10:FF:000016">
    <property type="entry name" value="Putative Semaphorin-6B"/>
    <property type="match status" value="1"/>
</dbReference>
<evidence type="ECO:0000313" key="17">
    <source>
        <dbReference type="EMBL" id="KAJ1081089.1"/>
    </source>
</evidence>
<dbReference type="InterPro" id="IPR013783">
    <property type="entry name" value="Ig-like_fold"/>
</dbReference>
<evidence type="ECO:0000256" key="2">
    <source>
        <dbReference type="ARBA" id="ARBA00009492"/>
    </source>
</evidence>
<dbReference type="GO" id="GO:0007411">
    <property type="term" value="P:axon guidance"/>
    <property type="evidence" value="ECO:0007669"/>
    <property type="project" value="TreeGrafter"/>
</dbReference>
<dbReference type="GO" id="GO:0030215">
    <property type="term" value="F:semaphorin receptor binding"/>
    <property type="evidence" value="ECO:0007669"/>
    <property type="project" value="InterPro"/>
</dbReference>
<dbReference type="Pfam" id="PF01437">
    <property type="entry name" value="PSI"/>
    <property type="match status" value="1"/>
</dbReference>
<keyword evidence="4 13" id="KW-0812">Transmembrane</keyword>
<dbReference type="FunFam" id="2.60.40.10:FF:001170">
    <property type="entry name" value="Sema domain, immunoglobulin domain (Ig), short basic domain, secreted, (Semaphorin) 3F"/>
    <property type="match status" value="1"/>
</dbReference>
<accession>A0AAV7KS77</accession>
<dbReference type="EMBL" id="JANPWB010000016">
    <property type="protein sequence ID" value="KAJ1081089.1"/>
    <property type="molecule type" value="Genomic_DNA"/>
</dbReference>
<dbReference type="GO" id="GO:0071526">
    <property type="term" value="P:semaphorin-plexin signaling pathway"/>
    <property type="evidence" value="ECO:0007669"/>
    <property type="project" value="TreeGrafter"/>
</dbReference>
<feature type="domain" description="Ig-like" evidence="15">
    <location>
        <begin position="523"/>
        <end position="599"/>
    </location>
</feature>
<dbReference type="PROSITE" id="PS51004">
    <property type="entry name" value="SEMA"/>
    <property type="match status" value="1"/>
</dbReference>
<dbReference type="PANTHER" id="PTHR11036">
    <property type="entry name" value="SEMAPHORIN"/>
    <property type="match status" value="1"/>
</dbReference>
<sequence>MKLLHCFLLSILSLVSAEKVPRLKLHEKDSTVLSFKGVENYTVYFHDEGSSQVYIGGREVVRVLSFTDGLITETQIRFSADEKTKKDCKTKYPNSKAECQNFIRVIQRLNRTSTLVCGTNAGSPKCWFLTNEGKVLPGVTLKGENMVPALPSDPAVSISADGNLYSALSQEKSVIQRSYGPLKLIKSEDKWLSGAEFVSAALLPAKNKETEVIYFFFNEANKTAGLDGVLFKAWLGRVCKADEGAKTVLVDSWTTFTKARLVCGSLSDHRRFEKLIDAFVLVEGSEDGGAMYGIFANEWGSTAVCMYSMGRITSTFTASKLKGFTGSFSPHVPGKCISSSATSSLPKHFLTTMKDYPELDAVVFPDEDRPLYSLPTGESYTRVIADRVWDTSNNSHTVLFLGTDKGKIHKVLQSGSQTVILAELMPFIEESPVSTLGLDSTTGHLYASTETEVTRLPLANCSQYGNACWECVLARDPYCGWDPSGKQCTLLSKPVNDTTNNILQSLDAKNVTACEDVLEVRSPDEDMREVTVGPSSYIYLPCPVRSYHASYTWNKDSAKQYACTMDGEACLLRFGEDTPLEPGLFTCSATEEGVKEEITRYRLLKAGAAGVPQLALMPAVLLQFIAISVAFI</sequence>
<evidence type="ECO:0000256" key="8">
    <source>
        <dbReference type="ARBA" id="ARBA00023136"/>
    </source>
</evidence>
<dbReference type="InterPro" id="IPR016201">
    <property type="entry name" value="PSI"/>
</dbReference>
<feature type="transmembrane region" description="Helical" evidence="13">
    <location>
        <begin position="610"/>
        <end position="631"/>
    </location>
</feature>
<evidence type="ECO:0000313" key="18">
    <source>
        <dbReference type="Proteomes" id="UP001066276"/>
    </source>
</evidence>
<keyword evidence="7 13" id="KW-1133">Transmembrane helix</keyword>
<gene>
    <name evidence="17" type="ORF">NDU88_001273</name>
</gene>
<dbReference type="PROSITE" id="PS50835">
    <property type="entry name" value="IG_LIKE"/>
    <property type="match status" value="1"/>
</dbReference>
<feature type="domain" description="Sema" evidence="16">
    <location>
        <begin position="12"/>
        <end position="458"/>
    </location>
</feature>
<evidence type="ECO:0000256" key="9">
    <source>
        <dbReference type="ARBA" id="ARBA00023157"/>
    </source>
</evidence>
<keyword evidence="5" id="KW-0221">Differentiation</keyword>
<comment type="similarity">
    <text evidence="2">Belongs to the semaphorin family.</text>
</comment>
<dbReference type="Gene3D" id="2.60.40.10">
    <property type="entry name" value="Immunoglobulins"/>
    <property type="match status" value="1"/>
</dbReference>
<dbReference type="InterPro" id="IPR027231">
    <property type="entry name" value="Semaphorin"/>
</dbReference>
<evidence type="ECO:0000256" key="13">
    <source>
        <dbReference type="SAM" id="Phobius"/>
    </source>
</evidence>
<comment type="caution">
    <text evidence="12">Lacks conserved residue(s) required for the propagation of feature annotation.</text>
</comment>
<dbReference type="GO" id="GO:0030335">
    <property type="term" value="P:positive regulation of cell migration"/>
    <property type="evidence" value="ECO:0007669"/>
    <property type="project" value="TreeGrafter"/>
</dbReference>
<dbReference type="GO" id="GO:0005886">
    <property type="term" value="C:plasma membrane"/>
    <property type="evidence" value="ECO:0007669"/>
    <property type="project" value="TreeGrafter"/>
</dbReference>
<keyword evidence="9" id="KW-1015">Disulfide bond</keyword>
<evidence type="ECO:0000256" key="6">
    <source>
        <dbReference type="ARBA" id="ARBA00022902"/>
    </source>
</evidence>
<evidence type="ECO:0000259" key="16">
    <source>
        <dbReference type="PROSITE" id="PS51004"/>
    </source>
</evidence>
<comment type="subcellular location">
    <subcellularLocation>
        <location evidence="1">Membrane</location>
    </subcellularLocation>
</comment>
<dbReference type="InterPro" id="IPR036352">
    <property type="entry name" value="Semap_dom_sf"/>
</dbReference>
<dbReference type="InterPro" id="IPR002165">
    <property type="entry name" value="Plexin_repeat"/>
</dbReference>
<evidence type="ECO:0000256" key="11">
    <source>
        <dbReference type="ARBA" id="ARBA00074143"/>
    </source>
</evidence>
<dbReference type="SUPFAM" id="SSF101912">
    <property type="entry name" value="Sema domain"/>
    <property type="match status" value="1"/>
</dbReference>
<comment type="caution">
    <text evidence="17">The sequence shown here is derived from an EMBL/GenBank/DDBJ whole genome shotgun (WGS) entry which is preliminary data.</text>
</comment>
<dbReference type="GO" id="GO:0045499">
    <property type="term" value="F:chemorepellent activity"/>
    <property type="evidence" value="ECO:0007669"/>
    <property type="project" value="TreeGrafter"/>
</dbReference>
<evidence type="ECO:0000259" key="15">
    <source>
        <dbReference type="PROSITE" id="PS50835"/>
    </source>
</evidence>
<dbReference type="Gene3D" id="2.130.10.10">
    <property type="entry name" value="YVTN repeat-like/Quinoprotein amine dehydrogenase"/>
    <property type="match status" value="1"/>
</dbReference>
<evidence type="ECO:0000256" key="10">
    <source>
        <dbReference type="ARBA" id="ARBA00023180"/>
    </source>
</evidence>
<organism evidence="17 18">
    <name type="scientific">Pleurodeles waltl</name>
    <name type="common">Iberian ribbed newt</name>
    <dbReference type="NCBI Taxonomy" id="8319"/>
    <lineage>
        <taxon>Eukaryota</taxon>
        <taxon>Metazoa</taxon>
        <taxon>Chordata</taxon>
        <taxon>Craniata</taxon>
        <taxon>Vertebrata</taxon>
        <taxon>Euteleostomi</taxon>
        <taxon>Amphibia</taxon>
        <taxon>Batrachia</taxon>
        <taxon>Caudata</taxon>
        <taxon>Salamandroidea</taxon>
        <taxon>Salamandridae</taxon>
        <taxon>Pleurodelinae</taxon>
        <taxon>Pleurodeles</taxon>
    </lineage>
</organism>
<protein>
    <recommendedName>
        <fullName evidence="11">Semaphorin-1A</fullName>
    </recommendedName>
</protein>
<proteinExistence type="inferred from homology"/>
<evidence type="ECO:0000256" key="4">
    <source>
        <dbReference type="ARBA" id="ARBA00022692"/>
    </source>
</evidence>
<keyword evidence="14" id="KW-0732">Signal</keyword>
<dbReference type="InterPro" id="IPR007110">
    <property type="entry name" value="Ig-like_dom"/>
</dbReference>
<dbReference type="Gene3D" id="3.30.1680.10">
    <property type="entry name" value="ligand-binding face of the semaphorins, domain 2"/>
    <property type="match status" value="1"/>
</dbReference>
<dbReference type="AlphaFoldDB" id="A0AAV7KS77"/>
<keyword evidence="18" id="KW-1185">Reference proteome</keyword>